<dbReference type="KEGG" id="opf:CBP31_08600"/>
<dbReference type="OrthoDB" id="5344363at2"/>
<gene>
    <name evidence="1" type="ORF">CBP31_08600</name>
</gene>
<dbReference type="SUPFAM" id="SSF101744">
    <property type="entry name" value="Rof/RNase P subunit-like"/>
    <property type="match status" value="1"/>
</dbReference>
<reference evidence="1 2" key="1">
    <citation type="journal article" date="2014" name="Int. J. Syst. Evol. Microbiol.">
        <title>Oceanisphaera profunda sp. nov., a marine bacterium isolated from deep-sea sediment, and emended description of the genus Oceanisphaera.</title>
        <authorList>
            <person name="Xu Z."/>
            <person name="Zhang X.Y."/>
            <person name="Su H.N."/>
            <person name="Yu Z.C."/>
            <person name="Liu C."/>
            <person name="Li H."/>
            <person name="Chen X.L."/>
            <person name="Song X.Y."/>
            <person name="Xie B.B."/>
            <person name="Qin Q.L."/>
            <person name="Zhou B.C."/>
            <person name="Shi M."/>
            <person name="Huang Y."/>
            <person name="Zhang Y.Z."/>
        </authorList>
    </citation>
    <scope>NUCLEOTIDE SEQUENCE [LARGE SCALE GENOMIC DNA]</scope>
    <source>
        <strain evidence="1 2">SM1222</strain>
    </source>
</reference>
<dbReference type="Pfam" id="PF07073">
    <property type="entry name" value="ROF"/>
    <property type="match status" value="1"/>
</dbReference>
<dbReference type="InterPro" id="IPR038626">
    <property type="entry name" value="Rof-like_sf"/>
</dbReference>
<name>A0A1Y0D548_9GAMM</name>
<evidence type="ECO:0000313" key="2">
    <source>
        <dbReference type="Proteomes" id="UP000243937"/>
    </source>
</evidence>
<dbReference type="InterPro" id="IPR023534">
    <property type="entry name" value="Rof/RNase_P-like"/>
</dbReference>
<dbReference type="InterPro" id="IPR009778">
    <property type="entry name" value="ROF"/>
</dbReference>
<proteinExistence type="predicted"/>
<sequence>MMNCEQHDYIEIACLYRYPVILTLNSGDVINGIAIDTTRDPNHQECIQVLVEHRAILVPLAELISMKSATFNPHFDYIAFS</sequence>
<keyword evidence="2" id="KW-1185">Reference proteome</keyword>
<dbReference type="EMBL" id="CP021377">
    <property type="protein sequence ID" value="ART82672.1"/>
    <property type="molecule type" value="Genomic_DNA"/>
</dbReference>
<accession>A0A1Y0D548</accession>
<evidence type="ECO:0000313" key="1">
    <source>
        <dbReference type="EMBL" id="ART82672.1"/>
    </source>
</evidence>
<dbReference type="Gene3D" id="2.30.30.400">
    <property type="entry name" value="Rof-like"/>
    <property type="match status" value="1"/>
</dbReference>
<dbReference type="AlphaFoldDB" id="A0A1Y0D548"/>
<dbReference type="Proteomes" id="UP000243937">
    <property type="component" value="Chromosome"/>
</dbReference>
<organism evidence="1 2">
    <name type="scientific">Oceanisphaera profunda</name>
    <dbReference type="NCBI Taxonomy" id="1416627"/>
    <lineage>
        <taxon>Bacteria</taxon>
        <taxon>Pseudomonadati</taxon>
        <taxon>Pseudomonadota</taxon>
        <taxon>Gammaproteobacteria</taxon>
        <taxon>Aeromonadales</taxon>
        <taxon>Aeromonadaceae</taxon>
        <taxon>Oceanisphaera</taxon>
    </lineage>
</organism>
<protein>
    <submittedName>
        <fullName evidence="1">Transcriptional regulator</fullName>
    </submittedName>
</protein>